<dbReference type="GO" id="GO:0031594">
    <property type="term" value="C:neuromuscular junction"/>
    <property type="evidence" value="ECO:0007669"/>
    <property type="project" value="TreeGrafter"/>
</dbReference>
<feature type="domain" description="C2" evidence="2">
    <location>
        <begin position="1"/>
        <end position="97"/>
    </location>
</feature>
<feature type="region of interest" description="Disordered" evidence="1">
    <location>
        <begin position="169"/>
        <end position="332"/>
    </location>
</feature>
<dbReference type="GO" id="GO:0017075">
    <property type="term" value="F:syntaxin-1 binding"/>
    <property type="evidence" value="ECO:0007669"/>
    <property type="project" value="TreeGrafter"/>
</dbReference>
<name>A0AAQ4F4C1_AMBAM</name>
<comment type="caution">
    <text evidence="3">The sequence shown here is derived from an EMBL/GenBank/DDBJ whole genome shotgun (WGS) entry which is preliminary data.</text>
</comment>
<dbReference type="GO" id="GO:0098831">
    <property type="term" value="C:presynaptic active zone cytoplasmic component"/>
    <property type="evidence" value="ECO:0007669"/>
    <property type="project" value="TreeGrafter"/>
</dbReference>
<sequence>MSLLCVTVRGARFVGTTGQFNSYVNLKLQNVKSTTVAVKGSNPSWEQDFIFETNRMDTGLVIEVWNKGMLWDKLVGCQWLPLMGIQYATEVGEGKWLSLDSELILADGEVRGTKNPTGHSILIEAHFELPYDLQDDTPELQEKLEMLNSIMDQEVTSYREQHKRPLHALNSGVSEDSDYTSDVGYPATTQQSQQQHPSASMHHANSSASQYGAQNLARGGGTTYADSSADCYQEPLYYNSRPPQRSRDYDREPSRKESRRSYDDSPRSSVRYDDGEDGRRRQGWGAGPDSPAYPKRHLSQRPSLERQASFEGHGYDDSYDYPDTPQGKAYPMHQDSYESYRECSPTMSHVGDWNYPQEDRYYPHEYGQEDNCWTEERTTPRRDLPRQPQPDARADRRTYGGYDRAGYFSGADRTEPYVPFSPVDRPSVIPEFSPTHDDDDAATYIEYPDGQMVVEYPDGKVVEYATDAVMPRKDVYGDSAPTDVGYGNSHALGKPLPEPEPPPVVVEEPSARRPSFYGVTEPERSFEPSSPAAKTSTLGVEKETRRRSFNEPSKQLTPVYESTSPRSENEAGSGVTGGGGIGGGIGGGVGGGVGGGSFRRRPFYESSEPATPSYEPRSEPAKRNGLAPHVEEPVSQLSPDIVAPAAEPVPEKKTGVSVTFHEESNRVYPGPADEVVVEPSEPEPAATKPASIAASLLGDDDRPPLVAVTAEPGMSKAKLHWLSAFNRIVAQLNEVCARATFSHVHVYLLSSRCYPSHKLLPRRSIMKGYVEGRKKYCAEQCPAP</sequence>
<dbReference type="GO" id="GO:0019992">
    <property type="term" value="F:diacylglycerol binding"/>
    <property type="evidence" value="ECO:0007669"/>
    <property type="project" value="InterPro"/>
</dbReference>
<organism evidence="3 4">
    <name type="scientific">Amblyomma americanum</name>
    <name type="common">Lone star tick</name>
    <dbReference type="NCBI Taxonomy" id="6943"/>
    <lineage>
        <taxon>Eukaryota</taxon>
        <taxon>Metazoa</taxon>
        <taxon>Ecdysozoa</taxon>
        <taxon>Arthropoda</taxon>
        <taxon>Chelicerata</taxon>
        <taxon>Arachnida</taxon>
        <taxon>Acari</taxon>
        <taxon>Parasitiformes</taxon>
        <taxon>Ixodida</taxon>
        <taxon>Ixodoidea</taxon>
        <taxon>Ixodidae</taxon>
        <taxon>Amblyomminae</taxon>
        <taxon>Amblyomma</taxon>
    </lineage>
</organism>
<evidence type="ECO:0000313" key="4">
    <source>
        <dbReference type="Proteomes" id="UP001321473"/>
    </source>
</evidence>
<feature type="region of interest" description="Disordered" evidence="1">
    <location>
        <begin position="480"/>
        <end position="636"/>
    </location>
</feature>
<evidence type="ECO:0000256" key="1">
    <source>
        <dbReference type="SAM" id="MobiDB-lite"/>
    </source>
</evidence>
<dbReference type="GO" id="GO:0061789">
    <property type="term" value="P:dense core granule priming"/>
    <property type="evidence" value="ECO:0007669"/>
    <property type="project" value="TreeGrafter"/>
</dbReference>
<dbReference type="Pfam" id="PF00168">
    <property type="entry name" value="C2"/>
    <property type="match status" value="1"/>
</dbReference>
<reference evidence="3 4" key="1">
    <citation type="journal article" date="2023" name="Arcadia Sci">
        <title>De novo assembly of a long-read Amblyomma americanum tick genome.</title>
        <authorList>
            <person name="Chou S."/>
            <person name="Poskanzer K.E."/>
            <person name="Rollins M."/>
            <person name="Thuy-Boun P.S."/>
        </authorList>
    </citation>
    <scope>NUCLEOTIDE SEQUENCE [LARGE SCALE GENOMIC DNA]</scope>
    <source>
        <strain evidence="3">F_SG_1</strain>
        <tissue evidence="3">Salivary glands</tissue>
    </source>
</reference>
<dbReference type="PROSITE" id="PS50004">
    <property type="entry name" value="C2"/>
    <property type="match status" value="1"/>
</dbReference>
<evidence type="ECO:0000259" key="2">
    <source>
        <dbReference type="PROSITE" id="PS50004"/>
    </source>
</evidence>
<accession>A0AAQ4F4C1</accession>
<feature type="compositionally biased region" description="Gly residues" evidence="1">
    <location>
        <begin position="574"/>
        <end position="597"/>
    </location>
</feature>
<dbReference type="GO" id="GO:0016081">
    <property type="term" value="P:synaptic vesicle docking"/>
    <property type="evidence" value="ECO:0007669"/>
    <property type="project" value="TreeGrafter"/>
</dbReference>
<dbReference type="AlphaFoldDB" id="A0AAQ4F4C1"/>
<dbReference type="EMBL" id="JARKHS020007177">
    <property type="protein sequence ID" value="KAK8781937.1"/>
    <property type="molecule type" value="Genomic_DNA"/>
</dbReference>
<dbReference type="PANTHER" id="PTHR10480:SF12">
    <property type="entry name" value="UNC-13, ISOFORM E"/>
    <property type="match status" value="1"/>
</dbReference>
<feature type="compositionally biased region" description="Basic and acidic residues" evidence="1">
    <location>
        <begin position="540"/>
        <end position="549"/>
    </location>
</feature>
<feature type="compositionally biased region" description="Basic and acidic residues" evidence="1">
    <location>
        <begin position="245"/>
        <end position="280"/>
    </location>
</feature>
<feature type="region of interest" description="Disordered" evidence="1">
    <location>
        <begin position="372"/>
        <end position="403"/>
    </location>
</feature>
<keyword evidence="4" id="KW-1185">Reference proteome</keyword>
<dbReference type="SUPFAM" id="SSF49562">
    <property type="entry name" value="C2 domain (Calcium/lipid-binding domain, CaLB)"/>
    <property type="match status" value="1"/>
</dbReference>
<dbReference type="InterPro" id="IPR027080">
    <property type="entry name" value="Unc-13"/>
</dbReference>
<evidence type="ECO:0000313" key="3">
    <source>
        <dbReference type="EMBL" id="KAK8781937.1"/>
    </source>
</evidence>
<feature type="compositionally biased region" description="Low complexity" evidence="1">
    <location>
        <begin position="196"/>
        <end position="209"/>
    </location>
</feature>
<dbReference type="InterPro" id="IPR000008">
    <property type="entry name" value="C2_dom"/>
</dbReference>
<protein>
    <recommendedName>
        <fullName evidence="2">C2 domain-containing protein</fullName>
    </recommendedName>
</protein>
<dbReference type="GO" id="GO:0030672">
    <property type="term" value="C:synaptic vesicle membrane"/>
    <property type="evidence" value="ECO:0007669"/>
    <property type="project" value="TreeGrafter"/>
</dbReference>
<dbReference type="GO" id="GO:0016082">
    <property type="term" value="P:synaptic vesicle priming"/>
    <property type="evidence" value="ECO:0007669"/>
    <property type="project" value="TreeGrafter"/>
</dbReference>
<dbReference type="GO" id="GO:0042734">
    <property type="term" value="C:presynaptic membrane"/>
    <property type="evidence" value="ECO:0007669"/>
    <property type="project" value="TreeGrafter"/>
</dbReference>
<dbReference type="GO" id="GO:0005516">
    <property type="term" value="F:calmodulin binding"/>
    <property type="evidence" value="ECO:0007669"/>
    <property type="project" value="TreeGrafter"/>
</dbReference>
<dbReference type="GO" id="GO:0043195">
    <property type="term" value="C:terminal bouton"/>
    <property type="evidence" value="ECO:0007669"/>
    <property type="project" value="TreeGrafter"/>
</dbReference>
<feature type="compositionally biased region" description="Polar residues" evidence="1">
    <location>
        <begin position="550"/>
        <end position="566"/>
    </location>
</feature>
<dbReference type="GO" id="GO:0099525">
    <property type="term" value="P:presynaptic dense core vesicle exocytosis"/>
    <property type="evidence" value="ECO:0007669"/>
    <property type="project" value="TreeGrafter"/>
</dbReference>
<dbReference type="PANTHER" id="PTHR10480">
    <property type="entry name" value="PROTEIN UNC-13 HOMOLOG"/>
    <property type="match status" value="1"/>
</dbReference>
<dbReference type="SMART" id="SM00239">
    <property type="entry name" value="C2"/>
    <property type="match status" value="1"/>
</dbReference>
<dbReference type="InterPro" id="IPR035892">
    <property type="entry name" value="C2_domain_sf"/>
</dbReference>
<dbReference type="FunFam" id="2.60.40.150:FF:000031">
    <property type="entry name" value="Protein unc-13 homolog B"/>
    <property type="match status" value="1"/>
</dbReference>
<feature type="compositionally biased region" description="Basic and acidic residues" evidence="1">
    <location>
        <begin position="374"/>
        <end position="385"/>
    </location>
</feature>
<gene>
    <name evidence="3" type="ORF">V5799_016723</name>
</gene>
<dbReference type="Gene3D" id="2.60.40.150">
    <property type="entry name" value="C2 domain"/>
    <property type="match status" value="1"/>
</dbReference>
<dbReference type="GO" id="GO:0035249">
    <property type="term" value="P:synaptic transmission, glutamatergic"/>
    <property type="evidence" value="ECO:0007669"/>
    <property type="project" value="TreeGrafter"/>
</dbReference>
<proteinExistence type="predicted"/>
<dbReference type="Proteomes" id="UP001321473">
    <property type="component" value="Unassembled WGS sequence"/>
</dbReference>